<accession>A0A284S974</accession>
<sequence>MHDLVDRGVAYNRTHLTVHQRQVLEQYRMQCINATYNGESHSEPWWQEFTKDFIKRFPSTALDQRFTSEVRYEESVDLLREKELEKWMDAHGGRIAKAYSASCKEFENRSASAHPTDVVESTETTDRTRSESGSQNDSNQSTANKQVPQ</sequence>
<proteinExistence type="predicted"/>
<feature type="region of interest" description="Disordered" evidence="1">
    <location>
        <begin position="106"/>
        <end position="149"/>
    </location>
</feature>
<feature type="compositionally biased region" description="Polar residues" evidence="1">
    <location>
        <begin position="133"/>
        <end position="149"/>
    </location>
</feature>
<keyword evidence="3" id="KW-1185">Reference proteome</keyword>
<dbReference type="AlphaFoldDB" id="A0A284S974"/>
<gene>
    <name evidence="2" type="ORF">ARMOST_21109</name>
</gene>
<evidence type="ECO:0000313" key="2">
    <source>
        <dbReference type="EMBL" id="SJL17557.1"/>
    </source>
</evidence>
<name>A0A284S974_ARMOS</name>
<dbReference type="OrthoDB" id="3093845at2759"/>
<dbReference type="Proteomes" id="UP000219338">
    <property type="component" value="Unassembled WGS sequence"/>
</dbReference>
<reference evidence="3" key="1">
    <citation type="journal article" date="2017" name="Nat. Ecol. Evol.">
        <title>Genome expansion and lineage-specific genetic innovations in the forest pathogenic fungi Armillaria.</title>
        <authorList>
            <person name="Sipos G."/>
            <person name="Prasanna A.N."/>
            <person name="Walter M.C."/>
            <person name="O'Connor E."/>
            <person name="Balint B."/>
            <person name="Krizsan K."/>
            <person name="Kiss B."/>
            <person name="Hess J."/>
            <person name="Varga T."/>
            <person name="Slot J."/>
            <person name="Riley R."/>
            <person name="Boka B."/>
            <person name="Rigling D."/>
            <person name="Barry K."/>
            <person name="Lee J."/>
            <person name="Mihaltcheva S."/>
            <person name="LaButti K."/>
            <person name="Lipzen A."/>
            <person name="Waldron R."/>
            <person name="Moloney N.M."/>
            <person name="Sperisen C."/>
            <person name="Kredics L."/>
            <person name="Vagvoelgyi C."/>
            <person name="Patrignani A."/>
            <person name="Fitzpatrick D."/>
            <person name="Nagy I."/>
            <person name="Doyle S."/>
            <person name="Anderson J.B."/>
            <person name="Grigoriev I.V."/>
            <person name="Gueldener U."/>
            <person name="Muensterkoetter M."/>
            <person name="Nagy L.G."/>
        </authorList>
    </citation>
    <scope>NUCLEOTIDE SEQUENCE [LARGE SCALE GENOMIC DNA]</scope>
    <source>
        <strain evidence="3">C18/9</strain>
    </source>
</reference>
<dbReference type="EMBL" id="FUEG01000045">
    <property type="protein sequence ID" value="SJL17557.1"/>
    <property type="molecule type" value="Genomic_DNA"/>
</dbReference>
<evidence type="ECO:0000256" key="1">
    <source>
        <dbReference type="SAM" id="MobiDB-lite"/>
    </source>
</evidence>
<protein>
    <submittedName>
        <fullName evidence="2">Uncharacterized protein</fullName>
    </submittedName>
</protein>
<evidence type="ECO:0000313" key="3">
    <source>
        <dbReference type="Proteomes" id="UP000219338"/>
    </source>
</evidence>
<organism evidence="2 3">
    <name type="scientific">Armillaria ostoyae</name>
    <name type="common">Armillaria root rot fungus</name>
    <dbReference type="NCBI Taxonomy" id="47428"/>
    <lineage>
        <taxon>Eukaryota</taxon>
        <taxon>Fungi</taxon>
        <taxon>Dikarya</taxon>
        <taxon>Basidiomycota</taxon>
        <taxon>Agaricomycotina</taxon>
        <taxon>Agaricomycetes</taxon>
        <taxon>Agaricomycetidae</taxon>
        <taxon>Agaricales</taxon>
        <taxon>Marasmiineae</taxon>
        <taxon>Physalacriaceae</taxon>
        <taxon>Armillaria</taxon>
    </lineage>
</organism>